<accession>A0AA88AQ99</accession>
<gene>
    <name evidence="1" type="ORF">TIFTF001_024727</name>
</gene>
<comment type="caution">
    <text evidence="1">The sequence shown here is derived from an EMBL/GenBank/DDBJ whole genome shotgun (WGS) entry which is preliminary data.</text>
</comment>
<reference evidence="1" key="1">
    <citation type="submission" date="2023-07" db="EMBL/GenBank/DDBJ databases">
        <title>draft genome sequence of fig (Ficus carica).</title>
        <authorList>
            <person name="Takahashi T."/>
            <person name="Nishimura K."/>
        </authorList>
    </citation>
    <scope>NUCLEOTIDE SEQUENCE</scope>
</reference>
<evidence type="ECO:0000313" key="1">
    <source>
        <dbReference type="EMBL" id="GMN55612.1"/>
    </source>
</evidence>
<organism evidence="1 2">
    <name type="scientific">Ficus carica</name>
    <name type="common">Common fig</name>
    <dbReference type="NCBI Taxonomy" id="3494"/>
    <lineage>
        <taxon>Eukaryota</taxon>
        <taxon>Viridiplantae</taxon>
        <taxon>Streptophyta</taxon>
        <taxon>Embryophyta</taxon>
        <taxon>Tracheophyta</taxon>
        <taxon>Spermatophyta</taxon>
        <taxon>Magnoliopsida</taxon>
        <taxon>eudicotyledons</taxon>
        <taxon>Gunneridae</taxon>
        <taxon>Pentapetalae</taxon>
        <taxon>rosids</taxon>
        <taxon>fabids</taxon>
        <taxon>Rosales</taxon>
        <taxon>Moraceae</taxon>
        <taxon>Ficeae</taxon>
        <taxon>Ficus</taxon>
    </lineage>
</organism>
<dbReference type="AlphaFoldDB" id="A0AA88AQ99"/>
<keyword evidence="2" id="KW-1185">Reference proteome</keyword>
<proteinExistence type="predicted"/>
<dbReference type="Proteomes" id="UP001187192">
    <property type="component" value="Unassembled WGS sequence"/>
</dbReference>
<protein>
    <submittedName>
        <fullName evidence="1">Uncharacterized protein</fullName>
    </submittedName>
</protein>
<dbReference type="EMBL" id="BTGU01000058">
    <property type="protein sequence ID" value="GMN55612.1"/>
    <property type="molecule type" value="Genomic_DNA"/>
</dbReference>
<evidence type="ECO:0000313" key="2">
    <source>
        <dbReference type="Proteomes" id="UP001187192"/>
    </source>
</evidence>
<sequence>MWDYTTYHFLVGIDDYYTYLHKEARHPNLTNDLVAEVASSVWCQVEATTKTSLEDDHSRGRGLGNGRLPQTMVQTEEFAVDELIWIYHYSEDLKFRYQPWRGIIYFARADPNITLLWKPKSLPSINAKKSRRSRSESGFTVVEKKERHERGGRGMLVAVLVEKECEK</sequence>
<name>A0AA88AQ99_FICCA</name>